<evidence type="ECO:0000256" key="5">
    <source>
        <dbReference type="ARBA" id="ARBA00023136"/>
    </source>
</evidence>
<dbReference type="GO" id="GO:0016020">
    <property type="term" value="C:membrane"/>
    <property type="evidence" value="ECO:0007669"/>
    <property type="project" value="InterPro"/>
</dbReference>
<keyword evidence="7" id="KW-1185">Reference proteome</keyword>
<accession>A0A974BH55</accession>
<keyword evidence="6" id="KW-0969">Cilium</keyword>
<organism evidence="6 7">
    <name type="scientific">Sedimentibacter hydroxybenzoicus DSM 7310</name>
    <dbReference type="NCBI Taxonomy" id="1123245"/>
    <lineage>
        <taxon>Bacteria</taxon>
        <taxon>Bacillati</taxon>
        <taxon>Bacillota</taxon>
        <taxon>Tissierellia</taxon>
        <taxon>Sedimentibacter</taxon>
    </lineage>
</organism>
<keyword evidence="2" id="KW-1003">Cell membrane</keyword>
<dbReference type="Pfam" id="PF04347">
    <property type="entry name" value="FliO"/>
    <property type="match status" value="1"/>
</dbReference>
<evidence type="ECO:0000256" key="2">
    <source>
        <dbReference type="ARBA" id="ARBA00022475"/>
    </source>
</evidence>
<name>A0A974BH55_SEDHY</name>
<comment type="subcellular location">
    <subcellularLocation>
        <location evidence="1">Cell membrane</location>
    </subcellularLocation>
</comment>
<evidence type="ECO:0000256" key="4">
    <source>
        <dbReference type="ARBA" id="ARBA00022989"/>
    </source>
</evidence>
<proteinExistence type="predicted"/>
<keyword evidence="5" id="KW-0472">Membrane</keyword>
<keyword evidence="6" id="KW-0966">Cell projection</keyword>
<dbReference type="AlphaFoldDB" id="A0A974BH55"/>
<dbReference type="GO" id="GO:0044781">
    <property type="term" value="P:bacterial-type flagellum organization"/>
    <property type="evidence" value="ECO:0007669"/>
    <property type="project" value="InterPro"/>
</dbReference>
<dbReference type="Proteomes" id="UP000611629">
    <property type="component" value="Unassembled WGS sequence"/>
</dbReference>
<evidence type="ECO:0000313" key="6">
    <source>
        <dbReference type="EMBL" id="NYB72605.1"/>
    </source>
</evidence>
<protein>
    <submittedName>
        <fullName evidence="6">Flagellar biosynthetic protein FliO</fullName>
    </submittedName>
</protein>
<keyword evidence="4" id="KW-1133">Transmembrane helix</keyword>
<comment type="caution">
    <text evidence="6">The sequence shown here is derived from an EMBL/GenBank/DDBJ whole genome shotgun (WGS) entry which is preliminary data.</text>
</comment>
<gene>
    <name evidence="6" type="ORF">HZF24_00460</name>
</gene>
<evidence type="ECO:0000256" key="3">
    <source>
        <dbReference type="ARBA" id="ARBA00022692"/>
    </source>
</evidence>
<keyword evidence="3" id="KW-0812">Transmembrane</keyword>
<sequence length="72" mass="8509">MKSRYINIIDKIMLGQNKFLAIAEICNKYYLLSITEKNVTIVKELDDFRSIPDIKPDNSLEFNNILNKFLKR</sequence>
<keyword evidence="6" id="KW-0282">Flagellum</keyword>
<reference evidence="6" key="1">
    <citation type="submission" date="2020-07" db="EMBL/GenBank/DDBJ databases">
        <title>Genomic analysis of a strain of Sedimentibacter Hydroxybenzoicus DSM7310.</title>
        <authorList>
            <person name="Ma S."/>
        </authorList>
    </citation>
    <scope>NUCLEOTIDE SEQUENCE</scope>
    <source>
        <strain evidence="6">DSM 7310</strain>
    </source>
</reference>
<evidence type="ECO:0000256" key="1">
    <source>
        <dbReference type="ARBA" id="ARBA00004236"/>
    </source>
</evidence>
<dbReference type="InterPro" id="IPR022781">
    <property type="entry name" value="Flagellar_biosynth_FliO"/>
</dbReference>
<dbReference type="EMBL" id="JACBNQ010000001">
    <property type="protein sequence ID" value="NYB72605.1"/>
    <property type="molecule type" value="Genomic_DNA"/>
</dbReference>
<evidence type="ECO:0000313" key="7">
    <source>
        <dbReference type="Proteomes" id="UP000611629"/>
    </source>
</evidence>